<gene>
    <name evidence="2" type="ORF">NPRO_13820</name>
</gene>
<dbReference type="InterPro" id="IPR034660">
    <property type="entry name" value="DinB/YfiT-like"/>
</dbReference>
<organism evidence="2 3">
    <name type="scientific">Candidatus Nitrosymbiomonas proteolyticus</name>
    <dbReference type="NCBI Taxonomy" id="2608984"/>
    <lineage>
        <taxon>Bacteria</taxon>
        <taxon>Bacillati</taxon>
        <taxon>Armatimonadota</taxon>
        <taxon>Armatimonadota incertae sedis</taxon>
        <taxon>Candidatus Nitrosymbiomonas</taxon>
    </lineage>
</organism>
<accession>A0A809S4R3</accession>
<reference evidence="2" key="1">
    <citation type="journal article" name="DNA Res.">
        <title>The physiological potential of anammox bacteria as revealed by their core genome structure.</title>
        <authorList>
            <person name="Okubo T."/>
            <person name="Toyoda A."/>
            <person name="Fukuhara K."/>
            <person name="Uchiyama I."/>
            <person name="Harigaya Y."/>
            <person name="Kuroiwa M."/>
            <person name="Suzuki T."/>
            <person name="Murakami Y."/>
            <person name="Suwa Y."/>
            <person name="Takami H."/>
        </authorList>
    </citation>
    <scope>NUCLEOTIDE SEQUENCE</scope>
    <source>
        <strain evidence="2">317325-2</strain>
    </source>
</reference>
<dbReference type="InterPro" id="IPR024775">
    <property type="entry name" value="DinB-like"/>
</dbReference>
<sequence>MSDFAASWTLSRSRFDAAIEGLNHEQLNWRLQDGVLTLAQMAVHVAGVEVWFASQMLGESLGSEDSRLTLAATDGVVNEKPFPYVDAELTPEFVAKALQKGRDWVERVVWNPPEEVRRRTVQSALGPVIDGEGALARLGFHAGYHQGQAHILVTAPGFPR</sequence>
<dbReference type="Proteomes" id="UP000662873">
    <property type="component" value="Chromosome"/>
</dbReference>
<dbReference type="KEGG" id="npy:NPRO_13820"/>
<feature type="domain" description="DinB-like" evidence="1">
    <location>
        <begin position="9"/>
        <end position="149"/>
    </location>
</feature>
<dbReference type="SUPFAM" id="SSF109854">
    <property type="entry name" value="DinB/YfiT-like putative metalloenzymes"/>
    <property type="match status" value="1"/>
</dbReference>
<evidence type="ECO:0000313" key="3">
    <source>
        <dbReference type="Proteomes" id="UP000662873"/>
    </source>
</evidence>
<evidence type="ECO:0000259" key="1">
    <source>
        <dbReference type="Pfam" id="PF12867"/>
    </source>
</evidence>
<dbReference type="AlphaFoldDB" id="A0A809S4R3"/>
<protein>
    <recommendedName>
        <fullName evidence="1">DinB-like domain-containing protein</fullName>
    </recommendedName>
</protein>
<name>A0A809S4R3_9BACT</name>
<dbReference type="Gene3D" id="1.20.120.450">
    <property type="entry name" value="dinb family like domain"/>
    <property type="match status" value="1"/>
</dbReference>
<dbReference type="EMBL" id="AP021858">
    <property type="protein sequence ID" value="BBO23787.1"/>
    <property type="molecule type" value="Genomic_DNA"/>
</dbReference>
<evidence type="ECO:0000313" key="2">
    <source>
        <dbReference type="EMBL" id="BBO23787.1"/>
    </source>
</evidence>
<dbReference type="Pfam" id="PF12867">
    <property type="entry name" value="DinB_2"/>
    <property type="match status" value="1"/>
</dbReference>
<proteinExistence type="predicted"/>